<reference evidence="2" key="1">
    <citation type="submission" date="2021-03" db="EMBL/GenBank/DDBJ databases">
        <title>Draft genome sequence of rust myrtle Austropuccinia psidii MF-1, a brazilian biotype.</title>
        <authorList>
            <person name="Quecine M.C."/>
            <person name="Pachon D.M.R."/>
            <person name="Bonatelli M.L."/>
            <person name="Correr F.H."/>
            <person name="Franceschini L.M."/>
            <person name="Leite T.F."/>
            <person name="Margarido G.R.A."/>
            <person name="Almeida C.A."/>
            <person name="Ferrarezi J.A."/>
            <person name="Labate C.A."/>
        </authorList>
    </citation>
    <scope>NUCLEOTIDE SEQUENCE</scope>
    <source>
        <strain evidence="2">MF-1</strain>
    </source>
</reference>
<dbReference type="Proteomes" id="UP000765509">
    <property type="component" value="Unassembled WGS sequence"/>
</dbReference>
<organism evidence="2 3">
    <name type="scientific">Austropuccinia psidii MF-1</name>
    <dbReference type="NCBI Taxonomy" id="1389203"/>
    <lineage>
        <taxon>Eukaryota</taxon>
        <taxon>Fungi</taxon>
        <taxon>Dikarya</taxon>
        <taxon>Basidiomycota</taxon>
        <taxon>Pucciniomycotina</taxon>
        <taxon>Pucciniomycetes</taxon>
        <taxon>Pucciniales</taxon>
        <taxon>Sphaerophragmiaceae</taxon>
        <taxon>Austropuccinia</taxon>
    </lineage>
</organism>
<gene>
    <name evidence="2" type="ORF">O181_006579</name>
</gene>
<keyword evidence="3" id="KW-1185">Reference proteome</keyword>
<evidence type="ECO:0000313" key="2">
    <source>
        <dbReference type="EMBL" id="MBW0466864.1"/>
    </source>
</evidence>
<comment type="caution">
    <text evidence="2">The sequence shown here is derived from an EMBL/GenBank/DDBJ whole genome shotgun (WGS) entry which is preliminary data.</text>
</comment>
<evidence type="ECO:0000256" key="1">
    <source>
        <dbReference type="SAM" id="MobiDB-lite"/>
    </source>
</evidence>
<feature type="region of interest" description="Disordered" evidence="1">
    <location>
        <begin position="67"/>
        <end position="86"/>
    </location>
</feature>
<sequence>MDPGTGNLKITHHVKFLPTMFSSFNPNSPITNQNSFILVPNEMQTVPVNKDISPTAIQETSNLCEPEENLKANIPPPVKEDTTIQS</sequence>
<dbReference type="AlphaFoldDB" id="A0A9Q3BKB5"/>
<dbReference type="EMBL" id="AVOT02001418">
    <property type="protein sequence ID" value="MBW0466864.1"/>
    <property type="molecule type" value="Genomic_DNA"/>
</dbReference>
<protein>
    <submittedName>
        <fullName evidence="2">Uncharacterized protein</fullName>
    </submittedName>
</protein>
<evidence type="ECO:0000313" key="3">
    <source>
        <dbReference type="Proteomes" id="UP000765509"/>
    </source>
</evidence>
<proteinExistence type="predicted"/>
<accession>A0A9Q3BKB5</accession>
<name>A0A9Q3BKB5_9BASI</name>